<dbReference type="Proteomes" id="UP001178507">
    <property type="component" value="Unassembled WGS sequence"/>
</dbReference>
<protein>
    <submittedName>
        <fullName evidence="1">Uncharacterized protein</fullName>
    </submittedName>
</protein>
<proteinExistence type="predicted"/>
<organism evidence="1 2">
    <name type="scientific">Effrenium voratum</name>
    <dbReference type="NCBI Taxonomy" id="2562239"/>
    <lineage>
        <taxon>Eukaryota</taxon>
        <taxon>Sar</taxon>
        <taxon>Alveolata</taxon>
        <taxon>Dinophyceae</taxon>
        <taxon>Suessiales</taxon>
        <taxon>Symbiodiniaceae</taxon>
        <taxon>Effrenium</taxon>
    </lineage>
</organism>
<dbReference type="AlphaFoldDB" id="A0AA36MMK6"/>
<reference evidence="1" key="1">
    <citation type="submission" date="2023-08" db="EMBL/GenBank/DDBJ databases">
        <authorList>
            <person name="Chen Y."/>
            <person name="Shah S."/>
            <person name="Dougan E. K."/>
            <person name="Thang M."/>
            <person name="Chan C."/>
        </authorList>
    </citation>
    <scope>NUCLEOTIDE SEQUENCE</scope>
</reference>
<keyword evidence="2" id="KW-1185">Reference proteome</keyword>
<accession>A0AA36MMK6</accession>
<name>A0AA36MMK6_9DINO</name>
<evidence type="ECO:0000313" key="1">
    <source>
        <dbReference type="EMBL" id="CAJ1372677.1"/>
    </source>
</evidence>
<sequence>MALEAENLTYDGLKDIVDGYLCRPCSPVVTPELARGTFDMTTFPMDELRSTDNVSVHVFDIIWGFNDDIDMQELGRLYKQACEQGDLQLLPSRFGLKERCPKETKLQMVICNCNDGSKVILKHIMFPQKMKACLFEKMVYGRPHRAKWMTGSPKTGRKVLQYCLEHLGGFVFTNAELKSR</sequence>
<gene>
    <name evidence="1" type="ORF">EVOR1521_LOCUS2704</name>
</gene>
<evidence type="ECO:0000313" key="2">
    <source>
        <dbReference type="Proteomes" id="UP001178507"/>
    </source>
</evidence>
<comment type="caution">
    <text evidence="1">The sequence shown here is derived from an EMBL/GenBank/DDBJ whole genome shotgun (WGS) entry which is preliminary data.</text>
</comment>
<dbReference type="EMBL" id="CAUJNA010000151">
    <property type="protein sequence ID" value="CAJ1372677.1"/>
    <property type="molecule type" value="Genomic_DNA"/>
</dbReference>